<gene>
    <name evidence="2" type="ORF">HEB94_008959</name>
</gene>
<dbReference type="Pfam" id="PF01370">
    <property type="entry name" value="Epimerase"/>
    <property type="match status" value="1"/>
</dbReference>
<reference evidence="2" key="1">
    <citation type="submission" date="2020-10" db="EMBL/GenBank/DDBJ databases">
        <title>Sequencing the genomes of 1000 actinobacteria strains.</title>
        <authorList>
            <person name="Klenk H.-P."/>
        </authorList>
    </citation>
    <scope>NUCLEOTIDE SEQUENCE</scope>
    <source>
        <strain evidence="2">DSM 45354</strain>
    </source>
</reference>
<accession>A0A927N3R3</accession>
<organism evidence="2 3">
    <name type="scientific">Actinopolymorpha pittospori</name>
    <dbReference type="NCBI Taxonomy" id="648752"/>
    <lineage>
        <taxon>Bacteria</taxon>
        <taxon>Bacillati</taxon>
        <taxon>Actinomycetota</taxon>
        <taxon>Actinomycetes</taxon>
        <taxon>Propionibacteriales</taxon>
        <taxon>Actinopolymorphaceae</taxon>
        <taxon>Actinopolymorpha</taxon>
    </lineage>
</organism>
<proteinExistence type="predicted"/>
<dbReference type="InterPro" id="IPR001509">
    <property type="entry name" value="Epimerase_deHydtase"/>
</dbReference>
<dbReference type="SUPFAM" id="SSF51735">
    <property type="entry name" value="NAD(P)-binding Rossmann-fold domains"/>
    <property type="match status" value="1"/>
</dbReference>
<evidence type="ECO:0000259" key="1">
    <source>
        <dbReference type="Pfam" id="PF01370"/>
    </source>
</evidence>
<dbReference type="PANTHER" id="PTHR43245">
    <property type="entry name" value="BIFUNCTIONAL POLYMYXIN RESISTANCE PROTEIN ARNA"/>
    <property type="match status" value="1"/>
</dbReference>
<dbReference type="PANTHER" id="PTHR43245:SF55">
    <property type="entry name" value="NAD(P)-BINDING DOMAIN-CONTAINING PROTEIN"/>
    <property type="match status" value="1"/>
</dbReference>
<comment type="caution">
    <text evidence="2">The sequence shown here is derived from an EMBL/GenBank/DDBJ whole genome shotgun (WGS) entry which is preliminary data.</text>
</comment>
<dbReference type="Proteomes" id="UP000638648">
    <property type="component" value="Unassembled WGS sequence"/>
</dbReference>
<keyword evidence="3" id="KW-1185">Reference proteome</keyword>
<dbReference type="AlphaFoldDB" id="A0A927N3R3"/>
<dbReference type="InterPro" id="IPR036291">
    <property type="entry name" value="NAD(P)-bd_dom_sf"/>
</dbReference>
<name>A0A927N3R3_9ACTN</name>
<dbReference type="InterPro" id="IPR050177">
    <property type="entry name" value="Lipid_A_modif_metabolic_enz"/>
</dbReference>
<dbReference type="Gene3D" id="3.40.50.720">
    <property type="entry name" value="NAD(P)-binding Rossmann-like Domain"/>
    <property type="match status" value="1"/>
</dbReference>
<dbReference type="EMBL" id="JADBEM010000001">
    <property type="protein sequence ID" value="MBE1612111.1"/>
    <property type="molecule type" value="Genomic_DNA"/>
</dbReference>
<evidence type="ECO:0000313" key="2">
    <source>
        <dbReference type="EMBL" id="MBE1612111.1"/>
    </source>
</evidence>
<sequence length="319" mass="35376">MAELVRLLVTGATGKVGRALVDRLGGSCEIRALCHNRPLDVPGVECVFGTISDRETVREAMAGVTHVVHLATCKETPDEIMDVAVKGLFWLLEEARESPTFERFVLVGGDAAVGHYVYKHPGPVTETQRHTAYQGCYALSKVLEEVMLEQYQIAYGLGGTCLRAPWIMDRDDFRYSLSFGPDLFGGPVWRELVDGDVPDGAVPLALDADGAPLKRNFVHVSDLVEAIAIALSHPAAGGETFNICMDEPVDYQQVAEHLAKTRGLPAVTVPTPYHSTWLDNTKAKLLLDWRPRYDTERLVEDAWTYQRSPEDPRRVWYPG</sequence>
<feature type="domain" description="NAD-dependent epimerase/dehydratase" evidence="1">
    <location>
        <begin position="8"/>
        <end position="164"/>
    </location>
</feature>
<dbReference type="RefSeq" id="WP_202896850.1">
    <property type="nucleotide sequence ID" value="NZ_BAABJL010000222.1"/>
</dbReference>
<protein>
    <submittedName>
        <fullName evidence="2">Nucleoside-diphosphate-sugar epimerase</fullName>
    </submittedName>
</protein>
<evidence type="ECO:0000313" key="3">
    <source>
        <dbReference type="Proteomes" id="UP000638648"/>
    </source>
</evidence>